<dbReference type="AlphaFoldDB" id="A0AAE0LBL0"/>
<comment type="caution">
    <text evidence="3">The sequence shown here is derived from an EMBL/GenBank/DDBJ whole genome shotgun (WGS) entry which is preliminary data.</text>
</comment>
<keyword evidence="2" id="KW-1133">Transmembrane helix</keyword>
<organism evidence="3 4">
    <name type="scientific">Cymbomonas tetramitiformis</name>
    <dbReference type="NCBI Taxonomy" id="36881"/>
    <lineage>
        <taxon>Eukaryota</taxon>
        <taxon>Viridiplantae</taxon>
        <taxon>Chlorophyta</taxon>
        <taxon>Pyramimonadophyceae</taxon>
        <taxon>Pyramimonadales</taxon>
        <taxon>Pyramimonadaceae</taxon>
        <taxon>Cymbomonas</taxon>
    </lineage>
</organism>
<keyword evidence="2" id="KW-0812">Transmembrane</keyword>
<dbReference type="EMBL" id="LGRX02005147">
    <property type="protein sequence ID" value="KAK3279062.1"/>
    <property type="molecule type" value="Genomic_DNA"/>
</dbReference>
<evidence type="ECO:0000256" key="2">
    <source>
        <dbReference type="SAM" id="Phobius"/>
    </source>
</evidence>
<reference evidence="3 4" key="1">
    <citation type="journal article" date="2015" name="Genome Biol. Evol.">
        <title>Comparative Genomics of a Bacterivorous Green Alga Reveals Evolutionary Causalities and Consequences of Phago-Mixotrophic Mode of Nutrition.</title>
        <authorList>
            <person name="Burns J.A."/>
            <person name="Paasch A."/>
            <person name="Narechania A."/>
            <person name="Kim E."/>
        </authorList>
    </citation>
    <scope>NUCLEOTIDE SEQUENCE [LARGE SCALE GENOMIC DNA]</scope>
    <source>
        <strain evidence="3 4">PLY_AMNH</strain>
    </source>
</reference>
<evidence type="ECO:0000313" key="3">
    <source>
        <dbReference type="EMBL" id="KAK3279062.1"/>
    </source>
</evidence>
<keyword evidence="2" id="KW-0472">Membrane</keyword>
<evidence type="ECO:0000313" key="4">
    <source>
        <dbReference type="Proteomes" id="UP001190700"/>
    </source>
</evidence>
<accession>A0AAE0LBL0</accession>
<feature type="transmembrane region" description="Helical" evidence="2">
    <location>
        <begin position="108"/>
        <end position="132"/>
    </location>
</feature>
<keyword evidence="4" id="KW-1185">Reference proteome</keyword>
<dbReference type="Proteomes" id="UP001190700">
    <property type="component" value="Unassembled WGS sequence"/>
</dbReference>
<feature type="region of interest" description="Disordered" evidence="1">
    <location>
        <begin position="161"/>
        <end position="191"/>
    </location>
</feature>
<protein>
    <submittedName>
        <fullName evidence="3">Uncharacterized protein</fullName>
    </submittedName>
</protein>
<feature type="compositionally biased region" description="Acidic residues" evidence="1">
    <location>
        <begin position="177"/>
        <end position="187"/>
    </location>
</feature>
<proteinExistence type="predicted"/>
<sequence length="212" mass="22139">MHVAVGVARDAPEEMVPQVRAVLQESRKQARRDAGAPRDTTASDTLVCAVRDAVGWCGSIDAGGGGGGTAVDMQGAAGSDDDNAVDGDRARRPLGCGRPPFGPVPRRAAFQGILALSCFCMLGVGAAVCFGAQPDDIPPRRIRRQQLHQGFIRTHPLPAPLVPPTLGGAASSPDYTPESEESGDETENFNTSADPFICNGWVCLYPAIDALT</sequence>
<gene>
    <name evidence="3" type="ORF">CYMTET_13036</name>
</gene>
<name>A0AAE0LBL0_9CHLO</name>
<evidence type="ECO:0000256" key="1">
    <source>
        <dbReference type="SAM" id="MobiDB-lite"/>
    </source>
</evidence>